<dbReference type="Pfam" id="PF12071">
    <property type="entry name" value="DUF3551"/>
    <property type="match status" value="1"/>
</dbReference>
<dbReference type="AlphaFoldDB" id="K8P8X5"/>
<dbReference type="RefSeq" id="WP_006021201.1">
    <property type="nucleotide sequence ID" value="NZ_KB375283.1"/>
</dbReference>
<reference evidence="2 3" key="1">
    <citation type="submission" date="2012-04" db="EMBL/GenBank/DDBJ databases">
        <title>The Genome Sequence of Afipia broomeae ATCC 49717.</title>
        <authorList>
            <consortium name="The Broad Institute Genome Sequencing Platform"/>
            <person name="Earl A."/>
            <person name="Ward D."/>
            <person name="Feldgarden M."/>
            <person name="Gevers D."/>
            <person name="Huys G."/>
            <person name="Walker B."/>
            <person name="Young S.K."/>
            <person name="Zeng Q."/>
            <person name="Gargeya S."/>
            <person name="Fitzgerald M."/>
            <person name="Haas B."/>
            <person name="Abouelleil A."/>
            <person name="Alvarado L."/>
            <person name="Arachchi H.M."/>
            <person name="Berlin A."/>
            <person name="Chapman S.B."/>
            <person name="Goldberg J."/>
            <person name="Griggs A."/>
            <person name="Gujja S."/>
            <person name="Hansen M."/>
            <person name="Howarth C."/>
            <person name="Imamovic A."/>
            <person name="Larimer J."/>
            <person name="McCowen C."/>
            <person name="Montmayeur A."/>
            <person name="Murphy C."/>
            <person name="Neiman D."/>
            <person name="Pearson M."/>
            <person name="Priest M."/>
            <person name="Roberts A."/>
            <person name="Saif S."/>
            <person name="Shea T."/>
            <person name="Sisk P."/>
            <person name="Sykes S."/>
            <person name="Wortman J."/>
            <person name="Nusbaum C."/>
            <person name="Birren B."/>
        </authorList>
    </citation>
    <scope>NUCLEOTIDE SEQUENCE [LARGE SCALE GENOMIC DNA]</scope>
    <source>
        <strain evidence="2 3">ATCC 49717</strain>
    </source>
</reference>
<evidence type="ECO:0008006" key="4">
    <source>
        <dbReference type="Google" id="ProtNLM"/>
    </source>
</evidence>
<comment type="caution">
    <text evidence="2">The sequence shown here is derived from an EMBL/GenBank/DDBJ whole genome shotgun (WGS) entry which is preliminary data.</text>
</comment>
<dbReference type="PATRIC" id="fig|883078.3.peg.2576"/>
<feature type="signal peptide" evidence="1">
    <location>
        <begin position="1"/>
        <end position="24"/>
    </location>
</feature>
<accession>K8P8X5</accession>
<proteinExistence type="predicted"/>
<dbReference type="Proteomes" id="UP000001096">
    <property type="component" value="Unassembled WGS sequence"/>
</dbReference>
<keyword evidence="1" id="KW-0732">Signal</keyword>
<evidence type="ECO:0000256" key="1">
    <source>
        <dbReference type="SAM" id="SignalP"/>
    </source>
</evidence>
<organism evidence="2 3">
    <name type="scientific">Afipia broomeae ATCC 49717</name>
    <dbReference type="NCBI Taxonomy" id="883078"/>
    <lineage>
        <taxon>Bacteria</taxon>
        <taxon>Pseudomonadati</taxon>
        <taxon>Pseudomonadota</taxon>
        <taxon>Alphaproteobacteria</taxon>
        <taxon>Hyphomicrobiales</taxon>
        <taxon>Nitrobacteraceae</taxon>
        <taxon>Afipia</taxon>
    </lineage>
</organism>
<evidence type="ECO:0000313" key="2">
    <source>
        <dbReference type="EMBL" id="EKS36085.1"/>
    </source>
</evidence>
<dbReference type="HOGENOM" id="CLU_171100_0_1_5"/>
<protein>
    <recommendedName>
        <fullName evidence="4">DUF3551 domain-containing protein</fullName>
    </recommendedName>
</protein>
<name>K8P8X5_9BRAD</name>
<dbReference type="EMBL" id="AGWX01000004">
    <property type="protein sequence ID" value="EKS36085.1"/>
    <property type="molecule type" value="Genomic_DNA"/>
</dbReference>
<dbReference type="eggNOG" id="ENOG50319AY">
    <property type="taxonomic scope" value="Bacteria"/>
</dbReference>
<sequence length="96" mass="10621">MRKALVAALALAGAAVFGADSAEARDYRFCLVEGWQAGPGTCYYDTYAQCMASASGRRAYCQVNPVFAFAEQGRYAEPGARVVKPRKVRRERRYDD</sequence>
<evidence type="ECO:0000313" key="3">
    <source>
        <dbReference type="Proteomes" id="UP000001096"/>
    </source>
</evidence>
<dbReference type="InterPro" id="IPR021937">
    <property type="entry name" value="DUF3551"/>
</dbReference>
<gene>
    <name evidence="2" type="ORF">HMPREF9695_02503</name>
</gene>
<feature type="chain" id="PRO_5003919792" description="DUF3551 domain-containing protein" evidence="1">
    <location>
        <begin position="25"/>
        <end position="96"/>
    </location>
</feature>
<keyword evidence="3" id="KW-1185">Reference proteome</keyword>